<dbReference type="OrthoDB" id="2590239at2759"/>
<evidence type="ECO:0000256" key="2">
    <source>
        <dbReference type="ARBA" id="ARBA00009069"/>
    </source>
</evidence>
<evidence type="ECO:0000259" key="5">
    <source>
        <dbReference type="Pfam" id="PF17187"/>
    </source>
</evidence>
<accession>A0A8J2T3L4</accession>
<dbReference type="PANTHER" id="PTHR47107:SF1">
    <property type="entry name" value="CERAMIDE-BINDING PROTEIN SVF1-RELATED"/>
    <property type="match status" value="1"/>
</dbReference>
<dbReference type="InterPro" id="IPR051385">
    <property type="entry name" value="Ceramide-binding_SVF1"/>
</dbReference>
<dbReference type="PANTHER" id="PTHR47107">
    <property type="entry name" value="SVF1-LIKE PROTEIN YDR222W-RELATED"/>
    <property type="match status" value="1"/>
</dbReference>
<dbReference type="GO" id="GO:0005737">
    <property type="term" value="C:cytoplasm"/>
    <property type="evidence" value="ECO:0007669"/>
    <property type="project" value="UniProtKB-SubCell"/>
</dbReference>
<evidence type="ECO:0000256" key="3">
    <source>
        <dbReference type="ARBA" id="ARBA00022490"/>
    </source>
</evidence>
<organism evidence="6 7">
    <name type="scientific">Zygosaccharomyces bailii (strain CLIB 213 / ATCC 58445 / CBS 680 / BCRC 21525 / NBRC 1098 / NCYC 1416 / NRRL Y-2227)</name>
    <dbReference type="NCBI Taxonomy" id="1333698"/>
    <lineage>
        <taxon>Eukaryota</taxon>
        <taxon>Fungi</taxon>
        <taxon>Dikarya</taxon>
        <taxon>Ascomycota</taxon>
        <taxon>Saccharomycotina</taxon>
        <taxon>Saccharomycetes</taxon>
        <taxon>Saccharomycetales</taxon>
        <taxon>Saccharomycetaceae</taxon>
        <taxon>Zygosaccharomyces</taxon>
    </lineage>
</organism>
<comment type="subcellular location">
    <subcellularLocation>
        <location evidence="1">Cytoplasm</location>
    </subcellularLocation>
</comment>
<proteinExistence type="inferred from homology"/>
<name>A0A8J2T3L4_ZYGB2</name>
<gene>
    <name evidence="6" type="ORF">BN860_14224g</name>
</gene>
<dbReference type="GO" id="GO:0006979">
    <property type="term" value="P:response to oxidative stress"/>
    <property type="evidence" value="ECO:0007669"/>
    <property type="project" value="InterPro"/>
</dbReference>
<evidence type="ECO:0000259" key="4">
    <source>
        <dbReference type="Pfam" id="PF08622"/>
    </source>
</evidence>
<dbReference type="Proteomes" id="UP000019375">
    <property type="component" value="Unassembled WGS sequence"/>
</dbReference>
<dbReference type="EMBL" id="HG316454">
    <property type="protein sequence ID" value="CDF87776.1"/>
    <property type="molecule type" value="Genomic_DNA"/>
</dbReference>
<dbReference type="Pfam" id="PF17187">
    <property type="entry name" value="Svf1_C"/>
    <property type="match status" value="1"/>
</dbReference>
<evidence type="ECO:0000256" key="1">
    <source>
        <dbReference type="ARBA" id="ARBA00004496"/>
    </source>
</evidence>
<keyword evidence="7" id="KW-1185">Reference proteome</keyword>
<dbReference type="InterPro" id="IPR013931">
    <property type="entry name" value="Svf1-like_N"/>
</dbReference>
<dbReference type="Pfam" id="PF08622">
    <property type="entry name" value="Svf1"/>
    <property type="match status" value="1"/>
</dbReference>
<sequence>MLWNNKDNIKFVPIKEIKSDEDYTVVDDINQLEWYVQNLHNTAHRRSSFFKAVKNSTETRIETQTLYFMDLKSGRCGFVQLLYSSVMGGIYKGFQLNFKSFRSRASGKDGREEQTDIWESFKVDHIKEFSHLKVESPEVRFAFKKTGENELVSKLEVKVNIPKQNNGTELQIELIVDLHRGFMVNPDGCSFYMDKTLSEEDLVKQRETTFSKKMIRHLFIPRIHCRGTISYYNSQGNKTDIRLDNVPGLYIDAVQGLLPQKAANRWNFCGFQSIASSYLCMEFTTTEEYGAITVSVWCTTKDNQIHTVGSNINGCSAQFLNTMKDPKNGYYYPTQIRFPLEFEERSLALVNRYDIMGELPSIVKKLAENIAHIKPYIYQYCQDSTYNGESGISIVECTFISS</sequence>
<reference evidence="7" key="1">
    <citation type="journal article" date="2013" name="Genome Announc.">
        <title>Genome sequence of the food spoilage yeast Zygosaccharomyces bailii CLIB 213(T).</title>
        <authorList>
            <person name="Galeote V."/>
            <person name="Bigey F."/>
            <person name="Devillers H."/>
            <person name="Neuveglise C."/>
            <person name="Dequin S."/>
        </authorList>
    </citation>
    <scope>NUCLEOTIDE SEQUENCE [LARGE SCALE GENOMIC DNA]</scope>
    <source>
        <strain evidence="7">CLIB 213 / ATCC 58445 / CBS 680 / CCRC 21525 / NBRC 1098 / NCYC 1416 / NRRL Y-2227</strain>
    </source>
</reference>
<dbReference type="InterPro" id="IPR033394">
    <property type="entry name" value="Svf1-like_C"/>
</dbReference>
<protein>
    <submittedName>
        <fullName evidence="6">BN860_14224g1_1</fullName>
    </submittedName>
</protein>
<keyword evidence="3" id="KW-0963">Cytoplasm</keyword>
<feature type="domain" description="Svf1-like N-terminal" evidence="4">
    <location>
        <begin position="61"/>
        <end position="255"/>
    </location>
</feature>
<evidence type="ECO:0000313" key="7">
    <source>
        <dbReference type="Proteomes" id="UP000019375"/>
    </source>
</evidence>
<comment type="similarity">
    <text evidence="2">Belongs to the SVF1 family.</text>
</comment>
<feature type="domain" description="Svf1-like C-terminal" evidence="5">
    <location>
        <begin position="259"/>
        <end position="401"/>
    </location>
</feature>
<dbReference type="AlphaFoldDB" id="A0A8J2T3L4"/>
<evidence type="ECO:0000313" key="6">
    <source>
        <dbReference type="EMBL" id="CDF87776.1"/>
    </source>
</evidence>